<dbReference type="AlphaFoldDB" id="A0A1E3PN24"/>
<proteinExistence type="predicted"/>
<keyword evidence="5" id="KW-1185">Reference proteome</keyword>
<evidence type="ECO:0000256" key="1">
    <source>
        <dbReference type="SAM" id="MobiDB-lite"/>
    </source>
</evidence>
<dbReference type="STRING" id="857566.A0A1E3PN24"/>
<dbReference type="InterPro" id="IPR040554">
    <property type="entry name" value="KPWE_PEX14_dom"/>
</dbReference>
<evidence type="ECO:0000313" key="4">
    <source>
        <dbReference type="EMBL" id="ODQ66594.1"/>
    </source>
</evidence>
<dbReference type="Pfam" id="PF17733">
    <property type="entry name" value="KPWE_dom"/>
    <property type="match status" value="1"/>
</dbReference>
<name>A0A1E3PN24_9ASCO</name>
<feature type="compositionally biased region" description="Polar residues" evidence="1">
    <location>
        <begin position="11"/>
        <end position="28"/>
    </location>
</feature>
<organism evidence="4 5">
    <name type="scientific">Nadsonia fulvescens var. elongata DSM 6958</name>
    <dbReference type="NCBI Taxonomy" id="857566"/>
    <lineage>
        <taxon>Eukaryota</taxon>
        <taxon>Fungi</taxon>
        <taxon>Dikarya</taxon>
        <taxon>Ascomycota</taxon>
        <taxon>Saccharomycotina</taxon>
        <taxon>Dipodascomycetes</taxon>
        <taxon>Dipodascales</taxon>
        <taxon>Dipodascales incertae sedis</taxon>
        <taxon>Nadsonia</taxon>
    </lineage>
</organism>
<reference evidence="4 5" key="1">
    <citation type="journal article" date="2016" name="Proc. Natl. Acad. Sci. U.S.A.">
        <title>Comparative genomics of biotechnologically important yeasts.</title>
        <authorList>
            <person name="Riley R."/>
            <person name="Haridas S."/>
            <person name="Wolfe K.H."/>
            <person name="Lopes M.R."/>
            <person name="Hittinger C.T."/>
            <person name="Goeker M."/>
            <person name="Salamov A.A."/>
            <person name="Wisecaver J.H."/>
            <person name="Long T.M."/>
            <person name="Calvey C.H."/>
            <person name="Aerts A.L."/>
            <person name="Barry K.W."/>
            <person name="Choi C."/>
            <person name="Clum A."/>
            <person name="Coughlan A.Y."/>
            <person name="Deshpande S."/>
            <person name="Douglass A.P."/>
            <person name="Hanson S.J."/>
            <person name="Klenk H.-P."/>
            <person name="LaButti K.M."/>
            <person name="Lapidus A."/>
            <person name="Lindquist E.A."/>
            <person name="Lipzen A.M."/>
            <person name="Meier-Kolthoff J.P."/>
            <person name="Ohm R.A."/>
            <person name="Otillar R.P."/>
            <person name="Pangilinan J.L."/>
            <person name="Peng Y."/>
            <person name="Rokas A."/>
            <person name="Rosa C.A."/>
            <person name="Scheuner C."/>
            <person name="Sibirny A.A."/>
            <person name="Slot J.C."/>
            <person name="Stielow J.B."/>
            <person name="Sun H."/>
            <person name="Kurtzman C.P."/>
            <person name="Blackwell M."/>
            <person name="Grigoriev I.V."/>
            <person name="Jeffries T.W."/>
        </authorList>
    </citation>
    <scope>NUCLEOTIDE SEQUENCE [LARGE SCALE GENOMIC DNA]</scope>
    <source>
        <strain evidence="4 5">DSM 6958</strain>
    </source>
</reference>
<accession>A0A1E3PN24</accession>
<evidence type="ECO:0000259" key="3">
    <source>
        <dbReference type="Pfam" id="PF25871"/>
    </source>
</evidence>
<dbReference type="PANTHER" id="PTHR36855:SF1">
    <property type="entry name" value="PEROXISOME MEMBRANE ANCHOR PROTEIN PEX14P N-TERMINAL DOMAIN-CONTAINING PROTEIN"/>
    <property type="match status" value="1"/>
</dbReference>
<dbReference type="Proteomes" id="UP000095009">
    <property type="component" value="Unassembled WGS sequence"/>
</dbReference>
<dbReference type="EMBL" id="KV454408">
    <property type="protein sequence ID" value="ODQ66594.1"/>
    <property type="molecule type" value="Genomic_DNA"/>
</dbReference>
<evidence type="ECO:0000259" key="2">
    <source>
        <dbReference type="Pfam" id="PF17733"/>
    </source>
</evidence>
<feature type="domain" description="PEX14-like helix-turn-helix" evidence="3">
    <location>
        <begin position="33"/>
        <end position="97"/>
    </location>
</feature>
<feature type="region of interest" description="Disordered" evidence="1">
    <location>
        <begin position="176"/>
        <end position="198"/>
    </location>
</feature>
<dbReference type="Pfam" id="PF25871">
    <property type="entry name" value="HTH_76"/>
    <property type="match status" value="1"/>
</dbReference>
<sequence length="198" mass="22125">MSSEPVCFNSLERTQSRSPTPSQTVNNTNNIPAFQQLDNYDWDGDQAFQRGLSILMAKVDNSPKEATDLILEAKIFFLRRLKGISIDFNEYKQWKDQLPVHSGLQLIDQYPSAVSIPPTKSDDNNTECSVASKVVAQSELSPISDVPYSSNFTQIMEMILSGTPIPGIKTIPDTVLGDEAASESKISRRKKPWEKQEN</sequence>
<gene>
    <name evidence="4" type="ORF">NADFUDRAFT_41228</name>
</gene>
<feature type="region of interest" description="Disordered" evidence="1">
    <location>
        <begin position="1"/>
        <end position="28"/>
    </location>
</feature>
<evidence type="ECO:0000313" key="5">
    <source>
        <dbReference type="Proteomes" id="UP000095009"/>
    </source>
</evidence>
<dbReference type="InterPro" id="IPR058841">
    <property type="entry name" value="HTH_76"/>
</dbReference>
<feature type="domain" description="Peroxisomal membrane protein PEX14-like KPWE" evidence="2">
    <location>
        <begin position="147"/>
        <end position="195"/>
    </location>
</feature>
<dbReference type="PANTHER" id="PTHR36855">
    <property type="entry name" value="CHROMOSOME 10, WHOLE GENOME SHOTGUN SEQUENCE"/>
    <property type="match status" value="1"/>
</dbReference>
<dbReference type="OrthoDB" id="9936937at2759"/>
<protein>
    <submittedName>
        <fullName evidence="4">Uncharacterized protein</fullName>
    </submittedName>
</protein>